<dbReference type="OrthoDB" id="8479094at2"/>
<dbReference type="Pfam" id="PF01061">
    <property type="entry name" value="ABC2_membrane"/>
    <property type="match status" value="1"/>
</dbReference>
<dbReference type="InterPro" id="IPR000412">
    <property type="entry name" value="ABC_2_transport"/>
</dbReference>
<proteinExistence type="inferred from homology"/>
<protein>
    <recommendedName>
        <fullName evidence="9">Transport permease protein</fullName>
    </recommendedName>
</protein>
<sequence length="255" mass="28233">MPFATSRVVAALVLREMTSTYGRRPGGYIWSIVEPIAGIALMTWIFMTVGFRSPALGTNFAIFYATGLLPFYVFVNVSQKVAQSLSYSRQLLAYPRVTVLDALVARYVLNLMTQLLVAYLVLAGLRLLMDTGTQLVPQHVVLGFAMAAALAAGVGTLNCFLMSMFPLWSTAWSVLTRPLLFISGVMFLVDSLAPEWRSYLAWNPLVHIIGEVRSGFYHGYEPSYVSPAYVFGVALVTGLAGLLFLWRFHRDILEA</sequence>
<keyword evidence="7 9" id="KW-1133">Transmembrane helix</keyword>
<dbReference type="Proteomes" id="UP000305887">
    <property type="component" value="Unassembled WGS sequence"/>
</dbReference>
<dbReference type="GO" id="GO:0043190">
    <property type="term" value="C:ATP-binding cassette (ABC) transporter complex"/>
    <property type="evidence" value="ECO:0007669"/>
    <property type="project" value="InterPro"/>
</dbReference>
<evidence type="ECO:0000313" key="12">
    <source>
        <dbReference type="Proteomes" id="UP000305887"/>
    </source>
</evidence>
<dbReference type="AlphaFoldDB" id="A0A5C4MRD9"/>
<dbReference type="GO" id="GO:0015920">
    <property type="term" value="P:lipopolysaccharide transport"/>
    <property type="evidence" value="ECO:0007669"/>
    <property type="project" value="TreeGrafter"/>
</dbReference>
<name>A0A5C4MRD9_9RHOB</name>
<keyword evidence="5" id="KW-0997">Cell inner membrane</keyword>
<feature type="transmembrane region" description="Helical" evidence="9">
    <location>
        <begin position="140"/>
        <end position="165"/>
    </location>
</feature>
<evidence type="ECO:0000256" key="4">
    <source>
        <dbReference type="ARBA" id="ARBA00022475"/>
    </source>
</evidence>
<comment type="caution">
    <text evidence="11">The sequence shown here is derived from an EMBL/GenBank/DDBJ whole genome shotgun (WGS) entry which is preliminary data.</text>
</comment>
<dbReference type="PROSITE" id="PS51012">
    <property type="entry name" value="ABC_TM2"/>
    <property type="match status" value="1"/>
</dbReference>
<comment type="subcellular location">
    <subcellularLocation>
        <location evidence="1 9">Cell inner membrane</location>
        <topology evidence="1 9">Multi-pass membrane protein</topology>
    </subcellularLocation>
</comment>
<keyword evidence="6 9" id="KW-0812">Transmembrane</keyword>
<dbReference type="InterPro" id="IPR013525">
    <property type="entry name" value="ABC2_TM"/>
</dbReference>
<evidence type="ECO:0000256" key="7">
    <source>
        <dbReference type="ARBA" id="ARBA00022989"/>
    </source>
</evidence>
<keyword evidence="4 9" id="KW-1003">Cell membrane</keyword>
<evidence type="ECO:0000313" key="11">
    <source>
        <dbReference type="EMBL" id="TNC48514.1"/>
    </source>
</evidence>
<evidence type="ECO:0000256" key="5">
    <source>
        <dbReference type="ARBA" id="ARBA00022519"/>
    </source>
</evidence>
<gene>
    <name evidence="11" type="ORF">FHG66_14245</name>
</gene>
<feature type="transmembrane region" description="Helical" evidence="9">
    <location>
        <begin position="226"/>
        <end position="246"/>
    </location>
</feature>
<feature type="transmembrane region" description="Helical" evidence="9">
    <location>
        <begin position="171"/>
        <end position="189"/>
    </location>
</feature>
<evidence type="ECO:0000256" key="3">
    <source>
        <dbReference type="ARBA" id="ARBA00022448"/>
    </source>
</evidence>
<dbReference type="GO" id="GO:0140359">
    <property type="term" value="F:ABC-type transporter activity"/>
    <property type="evidence" value="ECO:0007669"/>
    <property type="project" value="InterPro"/>
</dbReference>
<keyword evidence="8 9" id="KW-0472">Membrane</keyword>
<keyword evidence="12" id="KW-1185">Reference proteome</keyword>
<comment type="similarity">
    <text evidence="2 9">Belongs to the ABC-2 integral membrane protein family.</text>
</comment>
<keyword evidence="3 9" id="KW-0813">Transport</keyword>
<organism evidence="11 12">
    <name type="scientific">Rubellimicrobium rubrum</name>
    <dbReference type="NCBI Taxonomy" id="2585369"/>
    <lineage>
        <taxon>Bacteria</taxon>
        <taxon>Pseudomonadati</taxon>
        <taxon>Pseudomonadota</taxon>
        <taxon>Alphaproteobacteria</taxon>
        <taxon>Rhodobacterales</taxon>
        <taxon>Roseobacteraceae</taxon>
        <taxon>Rubellimicrobium</taxon>
    </lineage>
</organism>
<dbReference type="PANTHER" id="PTHR30413:SF8">
    <property type="entry name" value="TRANSPORT PERMEASE PROTEIN"/>
    <property type="match status" value="1"/>
</dbReference>
<feature type="transmembrane region" description="Helical" evidence="9">
    <location>
        <begin position="107"/>
        <end position="128"/>
    </location>
</feature>
<reference evidence="11 12" key="1">
    <citation type="submission" date="2019-06" db="EMBL/GenBank/DDBJ databases">
        <title>YIM 131921 draft genome.</title>
        <authorList>
            <person name="Jiang L."/>
        </authorList>
    </citation>
    <scope>NUCLEOTIDE SEQUENCE [LARGE SCALE GENOMIC DNA]</scope>
    <source>
        <strain evidence="11 12">YIM 131921</strain>
    </source>
</reference>
<evidence type="ECO:0000256" key="9">
    <source>
        <dbReference type="RuleBase" id="RU361157"/>
    </source>
</evidence>
<dbReference type="PRINTS" id="PR00164">
    <property type="entry name" value="ABC2TRNSPORT"/>
</dbReference>
<dbReference type="EMBL" id="VDFU01000017">
    <property type="protein sequence ID" value="TNC48514.1"/>
    <property type="molecule type" value="Genomic_DNA"/>
</dbReference>
<feature type="transmembrane region" description="Helical" evidence="9">
    <location>
        <begin position="27"/>
        <end position="49"/>
    </location>
</feature>
<dbReference type="InterPro" id="IPR047817">
    <property type="entry name" value="ABC2_TM_bact-type"/>
</dbReference>
<evidence type="ECO:0000256" key="6">
    <source>
        <dbReference type="ARBA" id="ARBA00022692"/>
    </source>
</evidence>
<evidence type="ECO:0000256" key="1">
    <source>
        <dbReference type="ARBA" id="ARBA00004429"/>
    </source>
</evidence>
<feature type="domain" description="ABC transmembrane type-2" evidence="10">
    <location>
        <begin position="26"/>
        <end position="248"/>
    </location>
</feature>
<accession>A0A5C4MRD9</accession>
<evidence type="ECO:0000256" key="2">
    <source>
        <dbReference type="ARBA" id="ARBA00007783"/>
    </source>
</evidence>
<dbReference type="PANTHER" id="PTHR30413">
    <property type="entry name" value="INNER MEMBRANE TRANSPORT PERMEASE"/>
    <property type="match status" value="1"/>
</dbReference>
<feature type="transmembrane region" description="Helical" evidence="9">
    <location>
        <begin position="56"/>
        <end position="75"/>
    </location>
</feature>
<evidence type="ECO:0000259" key="10">
    <source>
        <dbReference type="PROSITE" id="PS51012"/>
    </source>
</evidence>
<evidence type="ECO:0000256" key="8">
    <source>
        <dbReference type="ARBA" id="ARBA00023136"/>
    </source>
</evidence>